<protein>
    <submittedName>
        <fullName evidence="1">Phytoene dehydrogenase-like oxidoreductase</fullName>
    </submittedName>
</protein>
<dbReference type="SUPFAM" id="SSF51905">
    <property type="entry name" value="FAD/NAD(P)-binding domain"/>
    <property type="match status" value="1"/>
</dbReference>
<comment type="caution">
    <text evidence="1">The sequence shown here is derived from an EMBL/GenBank/DDBJ whole genome shotgun (WGS) entry which is preliminary data.</text>
</comment>
<organism evidence="1 2">
    <name type="scientific">Mycolicibacterium canariasense</name>
    <name type="common">Mycobacterium canariasense</name>
    <dbReference type="NCBI Taxonomy" id="228230"/>
    <lineage>
        <taxon>Bacteria</taxon>
        <taxon>Bacillati</taxon>
        <taxon>Actinomycetota</taxon>
        <taxon>Actinomycetes</taxon>
        <taxon>Mycobacteriales</taxon>
        <taxon>Mycobacteriaceae</taxon>
        <taxon>Mycolicibacterium</taxon>
    </lineage>
</organism>
<gene>
    <name evidence="1" type="ORF">RMCC_2934</name>
</gene>
<accession>A0A100WDD8</accession>
<proteinExistence type="predicted"/>
<dbReference type="AlphaFoldDB" id="A0A100WDD8"/>
<name>A0A100WDD8_MYCCR</name>
<reference evidence="2" key="2">
    <citation type="submission" date="2016-02" db="EMBL/GenBank/DDBJ databases">
        <title>Draft genome sequence of five rapidly growing Mycobacterium species.</title>
        <authorList>
            <person name="Katahira K."/>
            <person name="Gotou Y."/>
            <person name="Iida K."/>
            <person name="Ogura Y."/>
            <person name="Hayashi T."/>
        </authorList>
    </citation>
    <scope>NUCLEOTIDE SEQUENCE [LARGE SCALE GENOMIC DNA]</scope>
    <source>
        <strain evidence="2">JCM15298</strain>
    </source>
</reference>
<dbReference type="Pfam" id="PF13450">
    <property type="entry name" value="NAD_binding_8"/>
    <property type="match status" value="1"/>
</dbReference>
<dbReference type="EMBL" id="BCSY01000046">
    <property type="protein sequence ID" value="GAS95968.1"/>
    <property type="molecule type" value="Genomic_DNA"/>
</dbReference>
<dbReference type="Gene3D" id="3.50.50.60">
    <property type="entry name" value="FAD/NAD(P)-binding domain"/>
    <property type="match status" value="1"/>
</dbReference>
<evidence type="ECO:0000313" key="1">
    <source>
        <dbReference type="EMBL" id="GAS95968.1"/>
    </source>
</evidence>
<dbReference type="InterPro" id="IPR036188">
    <property type="entry name" value="FAD/NAD-bd_sf"/>
</dbReference>
<dbReference type="Proteomes" id="UP000069443">
    <property type="component" value="Unassembled WGS sequence"/>
</dbReference>
<keyword evidence="2" id="KW-1185">Reference proteome</keyword>
<evidence type="ECO:0000313" key="2">
    <source>
        <dbReference type="Proteomes" id="UP000069443"/>
    </source>
</evidence>
<sequence length="93" mass="9688">MLATAMACGDFPAQPHVHTPMRKRSPLPPIDTPDAVVIGTGRNGVTAAAALVAAGWDVTMLEADGRTTAVAASMRRLLPGRRSVSTAAHKLRC</sequence>
<dbReference type="STRING" id="228230.RMCC_2934"/>
<reference evidence="2" key="1">
    <citation type="journal article" date="2016" name="Genome Announc.">
        <title>Draft Genome Sequences of Five Rapidly Growing Mycobacterium Species, M. thermoresistibile, M. fortuitum subsp. acetamidolyticum, M. canariasense, M. brisbanense, and M. novocastrense.</title>
        <authorList>
            <person name="Katahira K."/>
            <person name="Ogura Y."/>
            <person name="Gotoh Y."/>
            <person name="Hayashi T."/>
        </authorList>
    </citation>
    <scope>NUCLEOTIDE SEQUENCE [LARGE SCALE GENOMIC DNA]</scope>
    <source>
        <strain evidence="2">JCM15298</strain>
    </source>
</reference>